<dbReference type="PATRIC" id="fig|286156.4.peg.534"/>
<dbReference type="InterPro" id="IPR006533">
    <property type="entry name" value="T6SS_Vgr_RhsGE"/>
</dbReference>
<evidence type="ECO:0008006" key="3">
    <source>
        <dbReference type="Google" id="ProtNLM"/>
    </source>
</evidence>
<dbReference type="NCBIfam" id="TIGR01646">
    <property type="entry name" value="vgr_GE"/>
    <property type="match status" value="1"/>
</dbReference>
<dbReference type="Pfam" id="PF05954">
    <property type="entry name" value="Phage_GPD"/>
    <property type="match status" value="1"/>
</dbReference>
<dbReference type="SUPFAM" id="SSF69279">
    <property type="entry name" value="Phage tail proteins"/>
    <property type="match status" value="1"/>
</dbReference>
<evidence type="ECO:0000313" key="2">
    <source>
        <dbReference type="Proteomes" id="UP000093476"/>
    </source>
</evidence>
<reference evidence="1 2" key="1">
    <citation type="submission" date="2015-12" db="EMBL/GenBank/DDBJ databases">
        <title>Genome comparisons provide insights into the role of secondary metabolites in the pathogenic phase of the Photorhabdus life cycle.</title>
        <authorList>
            <person name="Tobias N.J."/>
            <person name="Mishra B."/>
            <person name="Gupta D.K."/>
            <person name="Thines M."/>
            <person name="Stinear T.P."/>
            <person name="Bode H.B."/>
        </authorList>
    </citation>
    <scope>NUCLEOTIDE SEQUENCE [LARGE SCALE GENOMIC DNA]</scope>
    <source>
        <strain evidence="1 2">PB68.1</strain>
    </source>
</reference>
<dbReference type="AlphaFoldDB" id="A0A1C0U8S9"/>
<proteinExistence type="predicted"/>
<dbReference type="Proteomes" id="UP000093476">
    <property type="component" value="Unassembled WGS sequence"/>
</dbReference>
<dbReference type="Gene3D" id="2.30.110.50">
    <property type="match status" value="1"/>
</dbReference>
<organism evidence="1 2">
    <name type="scientific">Photorhabdus australis subsp. thailandensis</name>
    <dbReference type="NCBI Taxonomy" id="2805096"/>
    <lineage>
        <taxon>Bacteria</taxon>
        <taxon>Pseudomonadati</taxon>
        <taxon>Pseudomonadota</taxon>
        <taxon>Gammaproteobacteria</taxon>
        <taxon>Enterobacterales</taxon>
        <taxon>Morganellaceae</taxon>
        <taxon>Photorhabdus</taxon>
    </lineage>
</organism>
<name>A0A1C0U8S9_9GAMM</name>
<sequence>MTASTPALTFVHSRYKLDVRKNTAPLDILAFTGREELSQPFCYTIEFTSPVKAIEPAQMLMRDAAFTLHSPPVNPGIRGMPIVPPMPLRTIYGVINRFKLLSTSHDESRYEVTLVPRLALLANSHQSAIYQNMSVPEIVEKILRERHGFRGQDFLFTLAYTYPKREQVMQYDEDDLRFVQRLLAEVGIWYKLTADDRLKIDVVEFYDKQRHYQFNVYMPALQKPCVFVRH</sequence>
<dbReference type="STRING" id="286156.Ppb6_00459"/>
<protein>
    <recommendedName>
        <fullName evidence="3">Type VI secretion system tip protein VgrG</fullName>
    </recommendedName>
</protein>
<comment type="caution">
    <text evidence="1">The sequence shown here is derived from an EMBL/GenBank/DDBJ whole genome shotgun (WGS) entry which is preliminary data.</text>
</comment>
<gene>
    <name evidence="1" type="ORF">Ppb6_00459</name>
</gene>
<evidence type="ECO:0000313" key="1">
    <source>
        <dbReference type="EMBL" id="OCQ54340.1"/>
    </source>
</evidence>
<accession>A0A1C0U8S9</accession>
<dbReference type="EMBL" id="LOMY01000017">
    <property type="protein sequence ID" value="OCQ54340.1"/>
    <property type="molecule type" value="Genomic_DNA"/>
</dbReference>
<keyword evidence="2" id="KW-1185">Reference proteome</keyword>